<evidence type="ECO:0000313" key="2">
    <source>
        <dbReference type="Proteomes" id="UP000247932"/>
    </source>
</evidence>
<name>A0A2V4E9F5_9GAMM</name>
<reference evidence="1 2" key="1">
    <citation type="submission" date="2018-05" db="EMBL/GenBank/DDBJ databases">
        <title>Reference genomes for bee gut microbiota database.</title>
        <authorList>
            <person name="Ellegaard K.M."/>
        </authorList>
    </citation>
    <scope>NUCLEOTIDE SEQUENCE [LARGE SCALE GENOMIC DNA]</scope>
    <source>
        <strain evidence="1 2">ESL0182</strain>
    </source>
</reference>
<dbReference type="EMBL" id="QGLR01000009">
    <property type="protein sequence ID" value="PXZ07576.1"/>
    <property type="molecule type" value="Genomic_DNA"/>
</dbReference>
<gene>
    <name evidence="1" type="ORF">DKK70_06925</name>
</gene>
<dbReference type="Proteomes" id="UP000247932">
    <property type="component" value="Unassembled WGS sequence"/>
</dbReference>
<dbReference type="OrthoDB" id="7086197at2"/>
<organism evidence="1 2">
    <name type="scientific">Gilliamella apicola</name>
    <dbReference type="NCBI Taxonomy" id="1196095"/>
    <lineage>
        <taxon>Bacteria</taxon>
        <taxon>Pseudomonadati</taxon>
        <taxon>Pseudomonadota</taxon>
        <taxon>Gammaproteobacteria</taxon>
        <taxon>Orbales</taxon>
        <taxon>Orbaceae</taxon>
        <taxon>Gilliamella</taxon>
    </lineage>
</organism>
<comment type="caution">
    <text evidence="1">The sequence shown here is derived from an EMBL/GenBank/DDBJ whole genome shotgun (WGS) entry which is preliminary data.</text>
</comment>
<dbReference type="AlphaFoldDB" id="A0A2V4E9F5"/>
<evidence type="ECO:0000313" key="1">
    <source>
        <dbReference type="EMBL" id="PXZ07576.1"/>
    </source>
</evidence>
<proteinExistence type="predicted"/>
<protein>
    <submittedName>
        <fullName evidence="1">Uncharacterized protein</fullName>
    </submittedName>
</protein>
<accession>A0A2V4E9F5</accession>
<sequence>MRDQKERVYSIELLVKNEFRYALAVNLITQEQHDNYLQELKILTDYIYEKYKDFPGFYDEDWLKINAYYERVIALDFVRPYIKEDLEYFWLIEM</sequence>
<keyword evidence="2" id="KW-1185">Reference proteome</keyword>
<dbReference type="RefSeq" id="WP_110433329.1">
    <property type="nucleotide sequence ID" value="NZ_QGLR01000009.1"/>
</dbReference>